<dbReference type="Proteomes" id="UP000318720">
    <property type="component" value="Unassembled WGS sequence"/>
</dbReference>
<name>A0A540QY00_9ACTN</name>
<organism evidence="1 2">
    <name type="scientific">Streptomyces ipomoeae</name>
    <dbReference type="NCBI Taxonomy" id="103232"/>
    <lineage>
        <taxon>Bacteria</taxon>
        <taxon>Bacillati</taxon>
        <taxon>Actinomycetota</taxon>
        <taxon>Actinomycetes</taxon>
        <taxon>Kitasatosporales</taxon>
        <taxon>Streptomycetaceae</taxon>
        <taxon>Streptomyces</taxon>
    </lineage>
</organism>
<reference evidence="1 2" key="1">
    <citation type="submission" date="2019-03" db="EMBL/GenBank/DDBJ databases">
        <title>Comparative genomic analyses of the sweetpotato soil rot pathogen, Streptomyces ipomoeae.</title>
        <authorList>
            <person name="Ruschel Soares N."/>
            <person name="Badger J.H."/>
            <person name="Huguet-Tapia J.C."/>
            <person name="Clark C.A."/>
            <person name="Pettis G.S."/>
        </authorList>
    </citation>
    <scope>NUCLEOTIDE SEQUENCE [LARGE SCALE GENOMIC DNA]</scope>
    <source>
        <strain evidence="1 2">88-35</strain>
    </source>
</reference>
<dbReference type="GeneID" id="301696283"/>
<dbReference type="EMBL" id="SPAZ01000069">
    <property type="protein sequence ID" value="TQE37135.1"/>
    <property type="molecule type" value="Genomic_DNA"/>
</dbReference>
<comment type="caution">
    <text evidence="1">The sequence shown here is derived from an EMBL/GenBank/DDBJ whole genome shotgun (WGS) entry which is preliminary data.</text>
</comment>
<proteinExistence type="predicted"/>
<evidence type="ECO:0000313" key="2">
    <source>
        <dbReference type="Proteomes" id="UP000318720"/>
    </source>
</evidence>
<gene>
    <name evidence="1" type="ORF">Sipo8835_08865</name>
</gene>
<sequence>MPLSIRTAMTAATALAALGTPLFATASPVAAATATGTSARSSMVAAGDVSAQARKDVCFTGACGSATVKFTGRFSAVVSMSVNDTACKDGKKPKMRIQAQQYSYANQKPYVWKGPWRKYTKNCSGYQQWLRKPFKGEEPLWGMRVEICNGSRCKTSGWMSNPKG</sequence>
<dbReference type="AlphaFoldDB" id="A0A540QY00"/>
<evidence type="ECO:0000313" key="1">
    <source>
        <dbReference type="EMBL" id="TQE37135.1"/>
    </source>
</evidence>
<dbReference type="RefSeq" id="WP_048821077.1">
    <property type="nucleotide sequence ID" value="NZ_CP182305.1"/>
</dbReference>
<accession>A0A540QY00</accession>
<protein>
    <submittedName>
        <fullName evidence="1">Uncharacterized protein</fullName>
    </submittedName>
</protein>